<dbReference type="InterPro" id="IPR001261">
    <property type="entry name" value="ArgE/DapE_CS"/>
</dbReference>
<organism evidence="3 4">
    <name type="scientific">Ectobacillus ponti</name>
    <dbReference type="NCBI Taxonomy" id="2961894"/>
    <lineage>
        <taxon>Bacteria</taxon>
        <taxon>Bacillati</taxon>
        <taxon>Bacillota</taxon>
        <taxon>Bacilli</taxon>
        <taxon>Bacillales</taxon>
        <taxon>Bacillaceae</taxon>
        <taxon>Ectobacillus</taxon>
    </lineage>
</organism>
<feature type="domain" description="Peptidase M28" evidence="2">
    <location>
        <begin position="238"/>
        <end position="418"/>
    </location>
</feature>
<dbReference type="Pfam" id="PF04389">
    <property type="entry name" value="Peptidase_M28"/>
    <property type="match status" value="1"/>
</dbReference>
<comment type="caution">
    <text evidence="3">The sequence shown here is derived from an EMBL/GenBank/DDBJ whole genome shotgun (WGS) entry which is preliminary data.</text>
</comment>
<evidence type="ECO:0000313" key="4">
    <source>
        <dbReference type="Proteomes" id="UP001156102"/>
    </source>
</evidence>
<dbReference type="InterPro" id="IPR051464">
    <property type="entry name" value="Peptidase_M42_aminopept"/>
</dbReference>
<evidence type="ECO:0000256" key="1">
    <source>
        <dbReference type="ARBA" id="ARBA00022801"/>
    </source>
</evidence>
<dbReference type="AlphaFoldDB" id="A0AA41XCK4"/>
<dbReference type="PANTHER" id="PTHR32481:SF0">
    <property type="entry name" value="AMINOPEPTIDASE YPDE-RELATED"/>
    <property type="match status" value="1"/>
</dbReference>
<reference evidence="3" key="1">
    <citation type="submission" date="2022-07" db="EMBL/GenBank/DDBJ databases">
        <authorList>
            <person name="Li W.-J."/>
            <person name="Deng Q.-Q."/>
        </authorList>
    </citation>
    <scope>NUCLEOTIDE SEQUENCE</scope>
    <source>
        <strain evidence="3">SYSU M60031</strain>
    </source>
</reference>
<dbReference type="EMBL" id="JANCLT010000015">
    <property type="protein sequence ID" value="MCP8970849.1"/>
    <property type="molecule type" value="Genomic_DNA"/>
</dbReference>
<dbReference type="InterPro" id="IPR007484">
    <property type="entry name" value="Peptidase_M28"/>
</dbReference>
<dbReference type="SUPFAM" id="SSF53187">
    <property type="entry name" value="Zn-dependent exopeptidases"/>
    <property type="match status" value="1"/>
</dbReference>
<dbReference type="Gene3D" id="3.40.630.10">
    <property type="entry name" value="Zn peptidases"/>
    <property type="match status" value="1"/>
</dbReference>
<dbReference type="PROSITE" id="PS00758">
    <property type="entry name" value="ARGE_DAPE_CPG2_1"/>
    <property type="match status" value="1"/>
</dbReference>
<proteinExistence type="predicted"/>
<gene>
    <name evidence="3" type="ORF">NK662_20225</name>
</gene>
<keyword evidence="4" id="KW-1185">Reference proteome</keyword>
<dbReference type="RefSeq" id="WP_254760776.1">
    <property type="nucleotide sequence ID" value="NZ_JANCLT010000015.1"/>
</dbReference>
<keyword evidence="1" id="KW-0378">Hydrolase</keyword>
<protein>
    <submittedName>
        <fullName evidence="3">M20/M25/M40 family metallo-hydrolase</fullName>
    </submittedName>
</protein>
<accession>A0AA41XCK4</accession>
<dbReference type="PANTHER" id="PTHR32481">
    <property type="entry name" value="AMINOPEPTIDASE"/>
    <property type="match status" value="1"/>
</dbReference>
<dbReference type="Proteomes" id="UP001156102">
    <property type="component" value="Unassembled WGS sequence"/>
</dbReference>
<evidence type="ECO:0000259" key="2">
    <source>
        <dbReference type="Pfam" id="PF04389"/>
    </source>
</evidence>
<name>A0AA41XCK4_9BACI</name>
<evidence type="ECO:0000313" key="3">
    <source>
        <dbReference type="EMBL" id="MCP8970849.1"/>
    </source>
</evidence>
<sequence>MKTWNQLFVRQGFRVCEKEQGAFDGRGETEENMVFLLECLQRAGVPVHGDACLFQIEAAPIAEAEWLAAVEFQSRGIGEGLWFRPGQEEPKVRELDTYISGVVRELNRLGLFTILSCDGHGRRLPFVELASEKDTELAEVLLLAAGVKRVQVRRGRTLAMLTEREELLDVAEKLHCVQPEWLQEGAEYVRRQFFYLQVEELLSVSGVSGSEGEIRQLVYHKLEPFVDHMMVDSYGNLVAQKKCRRGNGPTILLNAHLDTVEELVPGRRIEKNESIWSSSAGILGADDRAGVAVLLETARCLDASGFSGTVKFLFTVEEEVGLCGAREVAEHFLWDVDAAIVVDRRGTGDIVTSCGGWEFFCQEAYGELFEDMAVLEGLSGWKCTAGGSSDTRIWAQQGIQSVNLSAGYQHEHTDHETLDVGACYGTLQLVKGVFRHADLLRGVLREIRRDAREGAAGDRRVRM</sequence>